<keyword evidence="5" id="KW-1185">Reference proteome</keyword>
<dbReference type="OrthoDB" id="16066at2759"/>
<dbReference type="GO" id="GO:0060090">
    <property type="term" value="F:molecular adaptor activity"/>
    <property type="evidence" value="ECO:0007669"/>
    <property type="project" value="TreeGrafter"/>
</dbReference>
<evidence type="ECO:0000256" key="1">
    <source>
        <dbReference type="ARBA" id="ARBA00022737"/>
    </source>
</evidence>
<reference evidence="4" key="1">
    <citation type="submission" date="2021-02" db="EMBL/GenBank/DDBJ databases">
        <authorList>
            <person name="Bekaert M."/>
        </authorList>
    </citation>
    <scope>NUCLEOTIDE SEQUENCE</scope>
    <source>
        <strain evidence="4">IoA-00</strain>
    </source>
</reference>
<sequence length="888" mass="99768">MLILNGICFAIGEIGRCGSLPITFEKKLEVSNRLINLVKSEKMPMKLREKAAISVGQLCVGDSTFPHRQVIIDGLIKTSLNVEEIELHLSVGEALVSSSDESYLANLLDELIQVHTKSTHPKMKQASCLWLLSVVKNSLEFSSVKERLLKIQSAFMGLLGETSDLVQDAAAKGLGIVYESCTEEQKTNMANQLVGTLLEDKNTVIKQVTEDTKLFEKGELGNAPSGGNISTYKELCSLATDLNQPDLVYKFMHLANYNMAWESRKGAAFGFGSIAKRAGKQLEPLIPKIVPKLYRYQFDPTQKIQQSMSMIWNTIVHEPRKTVDDCFNTILEELIRNLTSNEWRVRESCCGALQELLRGRTFDDENLVYIPSLWKDLFRVMDDIKETVRAAAVKAATALSNMCIKMVDMGVNSAEKLLKVILPALLEKGILSSVSEVKSISLNTIMKISKNAGISLKPHLSTLIPSLLEACTGLSDRNRTIRKIYAGVIGHLMKTAKDSSVEKLVNKLTNWYVTDTSRISVAYTFQAINQYNHDVINSHAAKFMPIVFMAMHEGDPNGEEDDESKREIIQIWKEIWNEGTPTTESGITLYLTEIIELLSSSMDAQQWKVNKERKKLCALLLKGLAGRTWSGKESLVESLSYICSSPEGILDNGEDSDVNEEKLIEVIFKECKKEGNIPYRMVALRSVGMILDNLELDYFDKLYKIVFPFIKVDKKQDDDDHTDPKEENASKKRRVKYENILDEHEEDKTKLELQRVIFESLGRAWPKNASSTQKQYMVDFTELIFNHIENTTIKNLTCLVKTTGTKRNTTLCSSNMSVTLVIPKAVALKVESLNTLEITIQNLEAYHEEAATAFKEEIAPSLNDVVKDLALESSVKSRARNLKQTLFP</sequence>
<keyword evidence="1" id="KW-0677">Repeat</keyword>
<dbReference type="AlphaFoldDB" id="A0A7R8HAE4"/>
<accession>A0A7R8HAE4</accession>
<organism evidence="4 5">
    <name type="scientific">Lepeophtheirus salmonis</name>
    <name type="common">Salmon louse</name>
    <name type="synonym">Caligus salmonis</name>
    <dbReference type="NCBI Taxonomy" id="72036"/>
    <lineage>
        <taxon>Eukaryota</taxon>
        <taxon>Metazoa</taxon>
        <taxon>Ecdysozoa</taxon>
        <taxon>Arthropoda</taxon>
        <taxon>Crustacea</taxon>
        <taxon>Multicrustacea</taxon>
        <taxon>Hexanauplia</taxon>
        <taxon>Copepoda</taxon>
        <taxon>Siphonostomatoida</taxon>
        <taxon>Caligidae</taxon>
        <taxon>Lepeophtheirus</taxon>
    </lineage>
</organism>
<dbReference type="GO" id="GO:0036503">
    <property type="term" value="P:ERAD pathway"/>
    <property type="evidence" value="ECO:0007669"/>
    <property type="project" value="TreeGrafter"/>
</dbReference>
<dbReference type="Pfam" id="PF23731">
    <property type="entry name" value="ARM_ECM29_C"/>
    <property type="match status" value="1"/>
</dbReference>
<protein>
    <submittedName>
        <fullName evidence="4">ECM29</fullName>
    </submittedName>
</protein>
<evidence type="ECO:0000259" key="2">
    <source>
        <dbReference type="Pfam" id="PF23271"/>
    </source>
</evidence>
<dbReference type="SUPFAM" id="SSF48371">
    <property type="entry name" value="ARM repeat"/>
    <property type="match status" value="1"/>
</dbReference>
<evidence type="ECO:0000313" key="5">
    <source>
        <dbReference type="Proteomes" id="UP000675881"/>
    </source>
</evidence>
<dbReference type="Pfam" id="PF23271">
    <property type="entry name" value="HEAT_GCN1"/>
    <property type="match status" value="1"/>
</dbReference>
<proteinExistence type="predicted"/>
<dbReference type="InterPro" id="IPR057546">
    <property type="entry name" value="HEAT_GCN1"/>
</dbReference>
<evidence type="ECO:0000259" key="3">
    <source>
        <dbReference type="Pfam" id="PF24492"/>
    </source>
</evidence>
<dbReference type="GO" id="GO:0005737">
    <property type="term" value="C:cytoplasm"/>
    <property type="evidence" value="ECO:0007669"/>
    <property type="project" value="TreeGrafter"/>
</dbReference>
<dbReference type="EMBL" id="HG994584">
    <property type="protein sequence ID" value="CAF2955402.1"/>
    <property type="molecule type" value="Genomic_DNA"/>
</dbReference>
<dbReference type="PANTHER" id="PTHR23346">
    <property type="entry name" value="TRANSLATIONAL ACTIVATOR GCN1-RELATED"/>
    <property type="match status" value="1"/>
</dbReference>
<dbReference type="GO" id="GO:0005634">
    <property type="term" value="C:nucleus"/>
    <property type="evidence" value="ECO:0007669"/>
    <property type="project" value="TreeGrafter"/>
</dbReference>
<dbReference type="Pfam" id="PF24492">
    <property type="entry name" value="HEAT_ECM29"/>
    <property type="match status" value="1"/>
</dbReference>
<evidence type="ECO:0000313" key="4">
    <source>
        <dbReference type="EMBL" id="CAF2955402.1"/>
    </source>
</evidence>
<gene>
    <name evidence="4" type="ORF">LSAA_9701</name>
</gene>
<dbReference type="PANTHER" id="PTHR23346:SF19">
    <property type="entry name" value="PROTEASOME ADAPTER AND SCAFFOLD PROTEIN ECM29"/>
    <property type="match status" value="1"/>
</dbReference>
<dbReference type="InterPro" id="IPR055443">
    <property type="entry name" value="HEAT_ECM29"/>
</dbReference>
<feature type="domain" description="Proteasome adapter and scaffold protein ECM29 HEAT-repeat" evidence="3">
    <location>
        <begin position="438"/>
        <end position="513"/>
    </location>
</feature>
<dbReference type="Proteomes" id="UP000675881">
    <property type="component" value="Chromosome 5"/>
</dbReference>
<feature type="domain" description="Stalled ribosome sensor GCN1-like HEAT repeats region" evidence="2">
    <location>
        <begin position="271"/>
        <end position="401"/>
    </location>
</feature>
<dbReference type="Gene3D" id="1.25.10.10">
    <property type="entry name" value="Leucine-rich Repeat Variant"/>
    <property type="match status" value="3"/>
</dbReference>
<name>A0A7R8HAE4_LEPSM</name>
<dbReference type="InterPro" id="IPR011989">
    <property type="entry name" value="ARM-like"/>
</dbReference>
<dbReference type="InterPro" id="IPR016024">
    <property type="entry name" value="ARM-type_fold"/>
</dbReference>